<reference evidence="2" key="1">
    <citation type="submission" date="2016-10" db="EMBL/GenBank/DDBJ databases">
        <authorList>
            <person name="Varghese N."/>
            <person name="Submissions S."/>
        </authorList>
    </citation>
    <scope>NUCLEOTIDE SEQUENCE [LARGE SCALE GENOMIC DNA]</scope>
    <source>
        <strain evidence="2">S7</strain>
    </source>
</reference>
<dbReference type="Pfam" id="PF14595">
    <property type="entry name" value="Thioredoxin_9"/>
    <property type="match status" value="1"/>
</dbReference>
<evidence type="ECO:0000313" key="1">
    <source>
        <dbReference type="EMBL" id="SFO96196.1"/>
    </source>
</evidence>
<accession>A0A1I5LH96</accession>
<name>A0A1I5LH96_9BACI</name>
<evidence type="ECO:0000313" key="2">
    <source>
        <dbReference type="Proteomes" id="UP000198892"/>
    </source>
</evidence>
<gene>
    <name evidence="1" type="ORF">SAMN05518683_101230</name>
</gene>
<dbReference type="STRING" id="1884432.SAMN05518683_101230"/>
<sequence>MISSENIQDKLGTGITPEAFMEKMKDDYRRQLDEWHGLFTWNEHGAAALEPLQHRNDLRCAILAGDWCPDVHRNFGPALEVMKQAGIPVEVFIMEQHDNLMEHFQTMGGRSVPKVILTNSGGDVLFSWGPRPAYIQEPMASYKRSSFAPGDPEAEVAKKAAYKGVQARYGSGSNYQKLVVYELTNQLLQL</sequence>
<organism evidence="1 2">
    <name type="scientific">Salibacterium halotolerans</name>
    <dbReference type="NCBI Taxonomy" id="1884432"/>
    <lineage>
        <taxon>Bacteria</taxon>
        <taxon>Bacillati</taxon>
        <taxon>Bacillota</taxon>
        <taxon>Bacilli</taxon>
        <taxon>Bacillales</taxon>
        <taxon>Bacillaceae</taxon>
    </lineage>
</organism>
<dbReference type="Proteomes" id="UP000198892">
    <property type="component" value="Unassembled WGS sequence"/>
</dbReference>
<dbReference type="RefSeq" id="WP_170840901.1">
    <property type="nucleotide sequence ID" value="NZ_FOXD01000001.1"/>
</dbReference>
<protein>
    <submittedName>
        <fullName evidence="1">Thioredoxin</fullName>
    </submittedName>
</protein>
<keyword evidence="2" id="KW-1185">Reference proteome</keyword>
<dbReference type="EMBL" id="FOXD01000001">
    <property type="protein sequence ID" value="SFO96196.1"/>
    <property type="molecule type" value="Genomic_DNA"/>
</dbReference>
<dbReference type="Gene3D" id="3.40.30.10">
    <property type="entry name" value="Glutaredoxin"/>
    <property type="match status" value="1"/>
</dbReference>
<proteinExistence type="predicted"/>
<dbReference type="AlphaFoldDB" id="A0A1I5LH96"/>